<evidence type="ECO:0000256" key="1">
    <source>
        <dbReference type="ARBA" id="ARBA00022490"/>
    </source>
</evidence>
<keyword evidence="7 9" id="KW-0173">Coenzyme A biosynthesis</keyword>
<evidence type="ECO:0000256" key="7">
    <source>
        <dbReference type="ARBA" id="ARBA00022993"/>
    </source>
</evidence>
<keyword evidence="13" id="KW-1185">Reference proteome</keyword>
<dbReference type="Gene3D" id="3.40.50.620">
    <property type="entry name" value="HUPs"/>
    <property type="match status" value="1"/>
</dbReference>
<comment type="pathway">
    <text evidence="9">Cofactor biosynthesis; coenzyme A biosynthesis; CoA from (R)-pantothenate: step 4/5.</text>
</comment>
<dbReference type="InterPro" id="IPR004821">
    <property type="entry name" value="Cyt_trans-like"/>
</dbReference>
<comment type="subunit">
    <text evidence="9">Homohexamer.</text>
</comment>
<evidence type="ECO:0000256" key="2">
    <source>
        <dbReference type="ARBA" id="ARBA00022679"/>
    </source>
</evidence>
<protein>
    <recommendedName>
        <fullName evidence="9">Phosphopantetheine adenylyltransferase</fullName>
        <ecNumber evidence="9">2.7.7.3</ecNumber>
    </recommendedName>
    <alternativeName>
        <fullName evidence="9">Dephospho-CoA pyrophosphorylase</fullName>
    </alternativeName>
    <alternativeName>
        <fullName evidence="9">Pantetheine-phosphate adenylyltransferase</fullName>
        <shortName evidence="9">PPAT</shortName>
    </alternativeName>
</protein>
<evidence type="ECO:0000256" key="5">
    <source>
        <dbReference type="ARBA" id="ARBA00022840"/>
    </source>
</evidence>
<dbReference type="PANTHER" id="PTHR21342:SF1">
    <property type="entry name" value="PHOSPHOPANTETHEINE ADENYLYLTRANSFERASE"/>
    <property type="match status" value="1"/>
</dbReference>
<dbReference type="Pfam" id="PF01467">
    <property type="entry name" value="CTP_transf_like"/>
    <property type="match status" value="1"/>
</dbReference>
<feature type="binding site" evidence="9">
    <location>
        <position position="97"/>
    </location>
    <ligand>
        <name>substrate</name>
    </ligand>
</feature>
<dbReference type="GO" id="GO:0005737">
    <property type="term" value="C:cytoplasm"/>
    <property type="evidence" value="ECO:0007669"/>
    <property type="project" value="UniProtKB-SubCell"/>
</dbReference>
<feature type="site" description="Transition state stabilizer" evidence="9">
    <location>
        <position position="20"/>
    </location>
</feature>
<feature type="binding site" evidence="9">
    <location>
        <begin position="132"/>
        <end position="138"/>
    </location>
    <ligand>
        <name>ATP</name>
        <dbReference type="ChEBI" id="CHEBI:30616"/>
    </ligand>
</feature>
<feature type="binding site" evidence="9">
    <location>
        <position position="20"/>
    </location>
    <ligand>
        <name>ATP</name>
        <dbReference type="ChEBI" id="CHEBI:30616"/>
    </ligand>
</feature>
<organism evidence="12 13">
    <name type="scientific">Quadrisphaera setariae</name>
    <dbReference type="NCBI Taxonomy" id="2593304"/>
    <lineage>
        <taxon>Bacteria</taxon>
        <taxon>Bacillati</taxon>
        <taxon>Actinomycetota</taxon>
        <taxon>Actinomycetes</taxon>
        <taxon>Kineosporiales</taxon>
        <taxon>Kineosporiaceae</taxon>
        <taxon>Quadrisphaera</taxon>
    </lineage>
</organism>
<comment type="similarity">
    <text evidence="9">Belongs to the bacterial CoaD family.</text>
</comment>
<feature type="binding site" evidence="9">
    <location>
        <position position="12"/>
    </location>
    <ligand>
        <name>substrate</name>
    </ligand>
</feature>
<name>A0A5C8ZDI6_9ACTN</name>
<evidence type="ECO:0000256" key="10">
    <source>
        <dbReference type="SAM" id="MobiDB-lite"/>
    </source>
</evidence>
<dbReference type="OrthoDB" id="9806661at2"/>
<keyword evidence="2 9" id="KW-0808">Transferase</keyword>
<dbReference type="Proteomes" id="UP000321234">
    <property type="component" value="Unassembled WGS sequence"/>
</dbReference>
<dbReference type="GO" id="GO:0004595">
    <property type="term" value="F:pantetheine-phosphate adenylyltransferase activity"/>
    <property type="evidence" value="ECO:0007669"/>
    <property type="project" value="UniProtKB-UniRule"/>
</dbReference>
<dbReference type="GO" id="GO:0005524">
    <property type="term" value="F:ATP binding"/>
    <property type="evidence" value="ECO:0007669"/>
    <property type="project" value="UniProtKB-KW"/>
</dbReference>
<feature type="binding site" evidence="9">
    <location>
        <position position="44"/>
    </location>
    <ligand>
        <name>substrate</name>
    </ligand>
</feature>
<dbReference type="HAMAP" id="MF_00151">
    <property type="entry name" value="PPAT_bact"/>
    <property type="match status" value="1"/>
</dbReference>
<comment type="subcellular location">
    <subcellularLocation>
        <location evidence="9">Cytoplasm</location>
    </subcellularLocation>
</comment>
<comment type="caution">
    <text evidence="12">The sequence shown here is derived from an EMBL/GenBank/DDBJ whole genome shotgun (WGS) entry which is preliminary data.</text>
</comment>
<dbReference type="InterPro" id="IPR014729">
    <property type="entry name" value="Rossmann-like_a/b/a_fold"/>
</dbReference>
<comment type="catalytic activity">
    <reaction evidence="8 9">
        <text>(R)-4'-phosphopantetheine + ATP + H(+) = 3'-dephospho-CoA + diphosphate</text>
        <dbReference type="Rhea" id="RHEA:19801"/>
        <dbReference type="ChEBI" id="CHEBI:15378"/>
        <dbReference type="ChEBI" id="CHEBI:30616"/>
        <dbReference type="ChEBI" id="CHEBI:33019"/>
        <dbReference type="ChEBI" id="CHEBI:57328"/>
        <dbReference type="ChEBI" id="CHEBI:61723"/>
        <dbReference type="EC" id="2.7.7.3"/>
    </reaction>
</comment>
<accession>A0A5C8ZDI6</accession>
<evidence type="ECO:0000256" key="8">
    <source>
        <dbReference type="ARBA" id="ARBA00029346"/>
    </source>
</evidence>
<dbReference type="PRINTS" id="PR01020">
    <property type="entry name" value="LPSBIOSNTHSS"/>
</dbReference>
<feature type="region of interest" description="Disordered" evidence="10">
    <location>
        <begin position="163"/>
        <end position="184"/>
    </location>
</feature>
<reference evidence="12 13" key="1">
    <citation type="submission" date="2019-07" db="EMBL/GenBank/DDBJ databases">
        <title>Quadrisphaera sp. strain DD2A genome sequencing and assembly.</title>
        <authorList>
            <person name="Kim I."/>
        </authorList>
    </citation>
    <scope>NUCLEOTIDE SEQUENCE [LARGE SCALE GENOMIC DNA]</scope>
    <source>
        <strain evidence="12 13">DD2A</strain>
    </source>
</reference>
<keyword evidence="1 9" id="KW-0963">Cytoplasm</keyword>
<evidence type="ECO:0000259" key="11">
    <source>
        <dbReference type="Pfam" id="PF01467"/>
    </source>
</evidence>
<keyword evidence="4 9" id="KW-0547">Nucleotide-binding</keyword>
<feature type="binding site" evidence="9">
    <location>
        <position position="108"/>
    </location>
    <ligand>
        <name>ATP</name>
        <dbReference type="ChEBI" id="CHEBI:30616"/>
    </ligand>
</feature>
<feature type="binding site" evidence="9">
    <location>
        <begin position="98"/>
        <end position="100"/>
    </location>
    <ligand>
        <name>ATP</name>
        <dbReference type="ChEBI" id="CHEBI:30616"/>
    </ligand>
</feature>
<dbReference type="GO" id="GO:0015937">
    <property type="term" value="P:coenzyme A biosynthetic process"/>
    <property type="evidence" value="ECO:0007669"/>
    <property type="project" value="UniProtKB-UniRule"/>
</dbReference>
<evidence type="ECO:0000313" key="12">
    <source>
        <dbReference type="EMBL" id="TXR55877.1"/>
    </source>
</evidence>
<evidence type="ECO:0000256" key="9">
    <source>
        <dbReference type="HAMAP-Rule" id="MF_00151"/>
    </source>
</evidence>
<dbReference type="InterPro" id="IPR001980">
    <property type="entry name" value="PPAT"/>
</dbReference>
<dbReference type="NCBIfam" id="TIGR00125">
    <property type="entry name" value="cyt_tran_rel"/>
    <property type="match status" value="1"/>
</dbReference>
<gene>
    <name evidence="9 12" type="primary">coaD</name>
    <name evidence="12" type="ORF">FMM08_13815</name>
</gene>
<dbReference type="PANTHER" id="PTHR21342">
    <property type="entry name" value="PHOSPHOPANTETHEINE ADENYLYLTRANSFERASE"/>
    <property type="match status" value="1"/>
</dbReference>
<dbReference type="UniPathway" id="UPA00241">
    <property type="reaction ID" value="UER00355"/>
</dbReference>
<keyword evidence="5 9" id="KW-0067">ATP-binding</keyword>
<dbReference type="EMBL" id="VKAC01000007">
    <property type="protein sequence ID" value="TXR55877.1"/>
    <property type="molecule type" value="Genomic_DNA"/>
</dbReference>
<keyword evidence="6 9" id="KW-0460">Magnesium</keyword>
<evidence type="ECO:0000256" key="4">
    <source>
        <dbReference type="ARBA" id="ARBA00022741"/>
    </source>
</evidence>
<comment type="cofactor">
    <cofactor evidence="9">
        <name>Mg(2+)</name>
        <dbReference type="ChEBI" id="CHEBI:18420"/>
    </cofactor>
</comment>
<dbReference type="CDD" id="cd02163">
    <property type="entry name" value="PPAT"/>
    <property type="match status" value="1"/>
</dbReference>
<dbReference type="AlphaFoldDB" id="A0A5C8ZDI6"/>
<feature type="binding site" evidence="9">
    <location>
        <position position="83"/>
    </location>
    <ligand>
        <name>substrate</name>
    </ligand>
</feature>
<evidence type="ECO:0000313" key="13">
    <source>
        <dbReference type="Proteomes" id="UP000321234"/>
    </source>
</evidence>
<sequence>MPSPTRCVCPGSFDPPTLGHVDVVARAAALFDEVVVAVHVNPSKTPHWSAQQRVEALRECLDEALPQRDAARVRVEAVEGGLLVDHVRSVGATAVVKGLRSATDVEHEQPMAVVNRDLAGVETVLLVADPRWGHVSSSLVRQVHLLGGSVAPYVPPAVLRRLQQPDTGSGARPTSRLGARPTTG</sequence>
<keyword evidence="3 9" id="KW-0548">Nucleotidyltransferase</keyword>
<feature type="binding site" evidence="9">
    <location>
        <begin position="12"/>
        <end position="13"/>
    </location>
    <ligand>
        <name>ATP</name>
        <dbReference type="ChEBI" id="CHEBI:30616"/>
    </ligand>
</feature>
<dbReference type="NCBIfam" id="TIGR01510">
    <property type="entry name" value="coaD_prev_kdtB"/>
    <property type="match status" value="1"/>
</dbReference>
<evidence type="ECO:0000256" key="3">
    <source>
        <dbReference type="ARBA" id="ARBA00022695"/>
    </source>
</evidence>
<evidence type="ECO:0000256" key="6">
    <source>
        <dbReference type="ARBA" id="ARBA00022842"/>
    </source>
</evidence>
<dbReference type="EC" id="2.7.7.3" evidence="9"/>
<proteinExistence type="inferred from homology"/>
<dbReference type="SUPFAM" id="SSF52374">
    <property type="entry name" value="Nucleotidylyl transferase"/>
    <property type="match status" value="1"/>
</dbReference>
<comment type="function">
    <text evidence="9">Reversibly transfers an adenylyl group from ATP to 4'-phosphopantetheine, yielding dephospho-CoA (dPCoA) and pyrophosphate.</text>
</comment>
<feature type="domain" description="Cytidyltransferase-like" evidence="11">
    <location>
        <begin position="8"/>
        <end position="142"/>
    </location>
</feature>
<dbReference type="RefSeq" id="WP_147926931.1">
    <property type="nucleotide sequence ID" value="NZ_VKAC01000007.1"/>
</dbReference>